<dbReference type="GO" id="GO:0031464">
    <property type="term" value="C:Cul4A-RING E3 ubiquitin ligase complex"/>
    <property type="evidence" value="ECO:0007669"/>
    <property type="project" value="TreeGrafter"/>
</dbReference>
<evidence type="ECO:0000256" key="2">
    <source>
        <dbReference type="SAM" id="Phobius"/>
    </source>
</evidence>
<keyword evidence="2" id="KW-0812">Transmembrane</keyword>
<feature type="transmembrane region" description="Helical" evidence="2">
    <location>
        <begin position="12"/>
        <end position="31"/>
    </location>
</feature>
<keyword evidence="4" id="KW-1185">Reference proteome</keyword>
<dbReference type="PANTHER" id="PTHR14255">
    <property type="entry name" value="CEREBLON"/>
    <property type="match status" value="1"/>
</dbReference>
<dbReference type="AlphaFoldDB" id="A0A9Q1JUR7"/>
<proteinExistence type="inferred from homology"/>
<comment type="similarity">
    <text evidence="1">Belongs to the 4-toluene sulfonate uptake permease (TSUP) (TC 2.A.102) family.</text>
</comment>
<protein>
    <submittedName>
        <fullName evidence="3">Uncharacterized protein</fullName>
    </submittedName>
</protein>
<reference evidence="3" key="1">
    <citation type="submission" date="2022-04" db="EMBL/GenBank/DDBJ databases">
        <title>Carnegiea gigantea Genome sequencing and assembly v2.</title>
        <authorList>
            <person name="Copetti D."/>
            <person name="Sanderson M.J."/>
            <person name="Burquez A."/>
            <person name="Wojciechowski M.F."/>
        </authorList>
    </citation>
    <scope>NUCLEOTIDE SEQUENCE</scope>
    <source>
        <strain evidence="3">SGP5-SGP5p</strain>
        <tissue evidence="3">Aerial part</tissue>
    </source>
</reference>
<comment type="caution">
    <text evidence="3">The sequence shown here is derived from an EMBL/GenBank/DDBJ whole genome shotgun (WGS) entry which is preliminary data.</text>
</comment>
<name>A0A9Q1JUR7_9CARY</name>
<keyword evidence="2" id="KW-1133">Transmembrane helix</keyword>
<evidence type="ECO:0000256" key="1">
    <source>
        <dbReference type="ARBA" id="ARBA00009142"/>
    </source>
</evidence>
<dbReference type="OrthoDB" id="434519at2759"/>
<keyword evidence="2" id="KW-0472">Membrane</keyword>
<evidence type="ECO:0000313" key="4">
    <source>
        <dbReference type="Proteomes" id="UP001153076"/>
    </source>
</evidence>
<sequence>MAKFEMVDRRSVIVSSMIFLGILVLISAVSADGPLKGRHDHLASVVDHAEKIQEDKALHFLWQTGKSSHRPVWPEIKFGWRIIVGTTIGFLGAALGSVGGVGGGGIFVPMLTLIIGMIMGAAASTVYYNLRLRHPNLDMPIIDYDLALLLQPMLMLGISFGVTFNVMFADWMVLTQH</sequence>
<organism evidence="3 4">
    <name type="scientific">Carnegiea gigantea</name>
    <dbReference type="NCBI Taxonomy" id="171969"/>
    <lineage>
        <taxon>Eukaryota</taxon>
        <taxon>Viridiplantae</taxon>
        <taxon>Streptophyta</taxon>
        <taxon>Embryophyta</taxon>
        <taxon>Tracheophyta</taxon>
        <taxon>Spermatophyta</taxon>
        <taxon>Magnoliopsida</taxon>
        <taxon>eudicotyledons</taxon>
        <taxon>Gunneridae</taxon>
        <taxon>Pentapetalae</taxon>
        <taxon>Caryophyllales</taxon>
        <taxon>Cactineae</taxon>
        <taxon>Cactaceae</taxon>
        <taxon>Cactoideae</taxon>
        <taxon>Echinocereeae</taxon>
        <taxon>Carnegiea</taxon>
    </lineage>
</organism>
<dbReference type="EMBL" id="JAKOGI010000680">
    <property type="protein sequence ID" value="KAJ8431606.1"/>
    <property type="molecule type" value="Genomic_DNA"/>
</dbReference>
<accession>A0A9Q1JUR7</accession>
<feature type="transmembrane region" description="Helical" evidence="2">
    <location>
        <begin position="148"/>
        <end position="174"/>
    </location>
</feature>
<dbReference type="GO" id="GO:0016567">
    <property type="term" value="P:protein ubiquitination"/>
    <property type="evidence" value="ECO:0007669"/>
    <property type="project" value="TreeGrafter"/>
</dbReference>
<feature type="transmembrane region" description="Helical" evidence="2">
    <location>
        <begin position="106"/>
        <end position="128"/>
    </location>
</feature>
<gene>
    <name evidence="3" type="ORF">Cgig2_025648</name>
</gene>
<dbReference type="Proteomes" id="UP001153076">
    <property type="component" value="Unassembled WGS sequence"/>
</dbReference>
<feature type="transmembrane region" description="Helical" evidence="2">
    <location>
        <begin position="78"/>
        <end position="99"/>
    </location>
</feature>
<dbReference type="PANTHER" id="PTHR14255:SF31">
    <property type="entry name" value="SULFITE EXPORTER TAUE_SAFE FAMILY PROTEIN 3-LIKE"/>
    <property type="match status" value="1"/>
</dbReference>
<evidence type="ECO:0000313" key="3">
    <source>
        <dbReference type="EMBL" id="KAJ8431606.1"/>
    </source>
</evidence>